<dbReference type="OrthoDB" id="2355173at2"/>
<dbReference type="AlphaFoldDB" id="A0A2S7SYZ4"/>
<comment type="similarity">
    <text evidence="1">Belongs to the AHA1 family.</text>
</comment>
<organism evidence="3 4">
    <name type="scientific">Flavipsychrobacter stenotrophus</name>
    <dbReference type="NCBI Taxonomy" id="2077091"/>
    <lineage>
        <taxon>Bacteria</taxon>
        <taxon>Pseudomonadati</taxon>
        <taxon>Bacteroidota</taxon>
        <taxon>Chitinophagia</taxon>
        <taxon>Chitinophagales</taxon>
        <taxon>Chitinophagaceae</taxon>
        <taxon>Flavipsychrobacter</taxon>
    </lineage>
</organism>
<evidence type="ECO:0000256" key="1">
    <source>
        <dbReference type="ARBA" id="ARBA00006817"/>
    </source>
</evidence>
<accession>A0A2S7SYZ4</accession>
<dbReference type="InterPro" id="IPR023393">
    <property type="entry name" value="START-like_dom_sf"/>
</dbReference>
<evidence type="ECO:0000259" key="2">
    <source>
        <dbReference type="Pfam" id="PF08327"/>
    </source>
</evidence>
<evidence type="ECO:0000313" key="3">
    <source>
        <dbReference type="EMBL" id="PQJ11831.1"/>
    </source>
</evidence>
<dbReference type="SUPFAM" id="SSF55961">
    <property type="entry name" value="Bet v1-like"/>
    <property type="match status" value="1"/>
</dbReference>
<dbReference type="EMBL" id="PPSL01000002">
    <property type="protein sequence ID" value="PQJ11831.1"/>
    <property type="molecule type" value="Genomic_DNA"/>
</dbReference>
<dbReference type="CDD" id="cd07814">
    <property type="entry name" value="SRPBCC_CalC_Aha1-like"/>
    <property type="match status" value="1"/>
</dbReference>
<protein>
    <submittedName>
        <fullName evidence="3">SRPBCC domain-containing protein</fullName>
    </submittedName>
</protein>
<gene>
    <name evidence="3" type="ORF">CJD36_008535</name>
</gene>
<reference evidence="3 4" key="1">
    <citation type="submission" date="2018-01" db="EMBL/GenBank/DDBJ databases">
        <title>A novel member of the phylum Bacteroidetes isolated from glacier ice.</title>
        <authorList>
            <person name="Liu Q."/>
            <person name="Xin Y.-H."/>
        </authorList>
    </citation>
    <scope>NUCLEOTIDE SEQUENCE [LARGE SCALE GENOMIC DNA]</scope>
    <source>
        <strain evidence="3 4">RB1R16</strain>
    </source>
</reference>
<dbReference type="InterPro" id="IPR013538">
    <property type="entry name" value="ASHA1/2-like_C"/>
</dbReference>
<dbReference type="RefSeq" id="WP_105038711.1">
    <property type="nucleotide sequence ID" value="NZ_PPSL01000002.1"/>
</dbReference>
<dbReference type="Gene3D" id="3.30.530.20">
    <property type="match status" value="1"/>
</dbReference>
<comment type="caution">
    <text evidence="3">The sequence shown here is derived from an EMBL/GenBank/DDBJ whole genome shotgun (WGS) entry which is preliminary data.</text>
</comment>
<keyword evidence="4" id="KW-1185">Reference proteome</keyword>
<dbReference type="Pfam" id="PF08327">
    <property type="entry name" value="AHSA1"/>
    <property type="match status" value="1"/>
</dbReference>
<sequence length="152" mass="17667">MPENHPDYEQTIYRSVTIHVLASKVWAALTVPELMKQWMSETEIEVITEWKVGSPILIQGPWYKTGFKTYGTVLHNIPYSHLAYTHLSSLSRLPDKPEHYTTLDFRLTEQNNHTVVDLTLSNFPTYAINKHLAFYWNVAIVLLKKFVEGAQY</sequence>
<evidence type="ECO:0000313" key="4">
    <source>
        <dbReference type="Proteomes" id="UP000239872"/>
    </source>
</evidence>
<name>A0A2S7SYZ4_9BACT</name>
<feature type="domain" description="Activator of Hsp90 ATPase homologue 1/2-like C-terminal" evidence="2">
    <location>
        <begin position="22"/>
        <end position="147"/>
    </location>
</feature>
<dbReference type="Proteomes" id="UP000239872">
    <property type="component" value="Unassembled WGS sequence"/>
</dbReference>
<proteinExistence type="inferred from homology"/>